<protein>
    <recommendedName>
        <fullName evidence="3">HD domain-containing protein</fullName>
    </recommendedName>
</protein>
<reference evidence="1 2" key="1">
    <citation type="journal article" date="2016" name="Genome Announc.">
        <title>Whole-Genome Sequence of Rummeliibacillus stabekisii Strain PP9 Isolated from Antarctic Soil.</title>
        <authorList>
            <person name="da Mota F.F."/>
            <person name="Vollu R.E."/>
            <person name="Jurelevicius D."/>
            <person name="Seldin L."/>
        </authorList>
    </citation>
    <scope>NUCLEOTIDE SEQUENCE [LARGE SCALE GENOMIC DNA]</scope>
    <source>
        <strain evidence="1 2">PP9</strain>
    </source>
</reference>
<proteinExistence type="predicted"/>
<dbReference type="AlphaFoldDB" id="A0A143HG55"/>
<sequence length="88" mass="10240">MKKRYMEYTVHLKLIGEFIERIIYLVNNQTKSQSIEFQLAIAGFDHTLGLIKNFKPSDVNNKEHQQLVSGLTEWINVIKGANRFGFLI</sequence>
<gene>
    <name evidence="1" type="ORF">ATY39_14015</name>
</gene>
<evidence type="ECO:0000313" key="2">
    <source>
        <dbReference type="Proteomes" id="UP000076021"/>
    </source>
</evidence>
<dbReference type="Proteomes" id="UP000076021">
    <property type="component" value="Chromosome"/>
</dbReference>
<name>A0A143HG55_9BACL</name>
<evidence type="ECO:0000313" key="1">
    <source>
        <dbReference type="EMBL" id="AMX00430.1"/>
    </source>
</evidence>
<dbReference type="KEGG" id="rst:ATY39_14015"/>
<evidence type="ECO:0008006" key="3">
    <source>
        <dbReference type="Google" id="ProtNLM"/>
    </source>
</evidence>
<dbReference type="STRING" id="241244.ATY39_14015"/>
<dbReference type="RefSeq" id="WP_066790794.1">
    <property type="nucleotide sequence ID" value="NZ_CP014806.1"/>
</dbReference>
<organism evidence="1 2">
    <name type="scientific">Rummeliibacillus stabekisii</name>
    <dbReference type="NCBI Taxonomy" id="241244"/>
    <lineage>
        <taxon>Bacteria</taxon>
        <taxon>Bacillati</taxon>
        <taxon>Bacillota</taxon>
        <taxon>Bacilli</taxon>
        <taxon>Bacillales</taxon>
        <taxon>Caryophanaceae</taxon>
        <taxon>Rummeliibacillus</taxon>
    </lineage>
</organism>
<keyword evidence="2" id="KW-1185">Reference proteome</keyword>
<dbReference type="EMBL" id="CP014806">
    <property type="protein sequence ID" value="AMX00430.1"/>
    <property type="molecule type" value="Genomic_DNA"/>
</dbReference>
<reference evidence="2" key="2">
    <citation type="submission" date="2016-03" db="EMBL/GenBank/DDBJ databases">
        <authorList>
            <person name="Ploux O."/>
        </authorList>
    </citation>
    <scope>NUCLEOTIDE SEQUENCE [LARGE SCALE GENOMIC DNA]</scope>
    <source>
        <strain evidence="2">PP9</strain>
    </source>
</reference>
<accession>A0A143HG55</accession>